<evidence type="ECO:0000256" key="8">
    <source>
        <dbReference type="ARBA" id="ARBA00023306"/>
    </source>
</evidence>
<evidence type="ECO:0000256" key="6">
    <source>
        <dbReference type="ARBA" id="ARBA00023125"/>
    </source>
</evidence>
<keyword evidence="3 9" id="KW-0132">Cell division</keyword>
<evidence type="ECO:0000256" key="1">
    <source>
        <dbReference type="ARBA" id="ARBA00004496"/>
    </source>
</evidence>
<feature type="domain" description="Tyr recombinase" evidence="10">
    <location>
        <begin position="119"/>
        <end position="299"/>
    </location>
</feature>
<keyword evidence="6 9" id="KW-0238">DNA-binding</keyword>
<evidence type="ECO:0000313" key="13">
    <source>
        <dbReference type="EMBL" id="VFK54396.1"/>
    </source>
</evidence>
<feature type="active site" evidence="9">
    <location>
        <position position="254"/>
    </location>
</feature>
<dbReference type="InterPro" id="IPR050090">
    <property type="entry name" value="Tyrosine_recombinase_XerCD"/>
</dbReference>
<sequence>MDPYCRHAELDQLEDLINAFVDHLVTERRLSLLTGKAYRQDLKRLLAFCRENNICSWDKLDAMHVRSFLGLQRRLGQSSHTIRRLLSAMRGFYQFLIREEYIVHDPIVGITAFPRKSRRLPKVLDVDQMAGLLNSHEDTPLAIRDWAIMELLYSSGLRLTELVALNLSNLDLNEGLIRVIGKGNKTRIVPVGRMARQAITQWLRIRSRFVGIEKSALFLSRRKTRLTARSIQARLQKSGIARNMDISLHPHLFRHSCASHLLESSGDLRAVQEILGHADVNTTQIYTHLDFQYLANVYDRTHPRAKNKSIDNNSEPKSLR</sequence>
<dbReference type="PROSITE" id="PS51898">
    <property type="entry name" value="TYR_RECOMBINASE"/>
    <property type="match status" value="1"/>
</dbReference>
<keyword evidence="4 9" id="KW-0159">Chromosome partition</keyword>
<protein>
    <recommendedName>
        <fullName evidence="9">Tyrosine recombinase XerC</fullName>
    </recommendedName>
</protein>
<dbReference type="EMBL" id="CAADFX010000033">
    <property type="protein sequence ID" value="VFK55480.1"/>
    <property type="molecule type" value="Genomic_DNA"/>
</dbReference>
<keyword evidence="5 9" id="KW-0229">DNA integration</keyword>
<dbReference type="Pfam" id="PF00589">
    <property type="entry name" value="Phage_integrase"/>
    <property type="match status" value="1"/>
</dbReference>
<feature type="active site" evidence="9">
    <location>
        <position position="158"/>
    </location>
</feature>
<dbReference type="SUPFAM" id="SSF56349">
    <property type="entry name" value="DNA breaking-rejoining enzymes"/>
    <property type="match status" value="1"/>
</dbReference>
<dbReference type="InterPro" id="IPR011010">
    <property type="entry name" value="DNA_brk_join_enz"/>
</dbReference>
<dbReference type="AlphaFoldDB" id="A0A450ZKS6"/>
<gene>
    <name evidence="9" type="primary">xerC</name>
    <name evidence="14" type="ORF">BECKTUN1418D_GA0071000_103311</name>
    <name evidence="13" type="ORF">BECKTUN1418E_GA0071001_102114</name>
    <name evidence="12" type="ORF">BECKTUN1418F_GA0071002_102014</name>
</gene>
<reference evidence="13" key="1">
    <citation type="submission" date="2019-02" db="EMBL/GenBank/DDBJ databases">
        <authorList>
            <person name="Gruber-Vodicka R. H."/>
            <person name="Seah K. B. B."/>
        </authorList>
    </citation>
    <scope>NUCLEOTIDE SEQUENCE</scope>
    <source>
        <strain evidence="14">BECK_BY1</strain>
        <strain evidence="13">BECK_BY2</strain>
        <strain evidence="12">BECK_BY3</strain>
    </source>
</reference>
<dbReference type="InterPro" id="IPR023009">
    <property type="entry name" value="Tyrosine_recombinase_XerC/XerD"/>
</dbReference>
<evidence type="ECO:0000256" key="3">
    <source>
        <dbReference type="ARBA" id="ARBA00022618"/>
    </source>
</evidence>
<dbReference type="SUPFAM" id="SSF47823">
    <property type="entry name" value="lambda integrase-like, N-terminal domain"/>
    <property type="match status" value="1"/>
</dbReference>
<comment type="subunit">
    <text evidence="9">Forms a cyclic heterotetrameric complex composed of two molecules of XerC and two molecules of XerD.</text>
</comment>
<name>A0A450ZKS6_9GAMM</name>
<dbReference type="Pfam" id="PF02899">
    <property type="entry name" value="Phage_int_SAM_1"/>
    <property type="match status" value="1"/>
</dbReference>
<dbReference type="Gene3D" id="1.10.150.130">
    <property type="match status" value="1"/>
</dbReference>
<dbReference type="PANTHER" id="PTHR30349">
    <property type="entry name" value="PHAGE INTEGRASE-RELATED"/>
    <property type="match status" value="1"/>
</dbReference>
<dbReference type="Gene3D" id="1.10.443.10">
    <property type="entry name" value="Intergrase catalytic core"/>
    <property type="match status" value="1"/>
</dbReference>
<evidence type="ECO:0000256" key="7">
    <source>
        <dbReference type="ARBA" id="ARBA00023172"/>
    </source>
</evidence>
<evidence type="ECO:0000256" key="9">
    <source>
        <dbReference type="HAMAP-Rule" id="MF_01808"/>
    </source>
</evidence>
<dbReference type="InterPro" id="IPR004107">
    <property type="entry name" value="Integrase_SAM-like_N"/>
</dbReference>
<keyword evidence="2 9" id="KW-0963">Cytoplasm</keyword>
<dbReference type="PANTHER" id="PTHR30349:SF81">
    <property type="entry name" value="TYROSINE RECOMBINASE XERC"/>
    <property type="match status" value="1"/>
</dbReference>
<dbReference type="GO" id="GO:0007059">
    <property type="term" value="P:chromosome segregation"/>
    <property type="evidence" value="ECO:0007669"/>
    <property type="project" value="UniProtKB-UniRule"/>
</dbReference>
<comment type="similarity">
    <text evidence="9">Belongs to the 'phage' integrase family. XerC subfamily.</text>
</comment>
<evidence type="ECO:0000256" key="5">
    <source>
        <dbReference type="ARBA" id="ARBA00022908"/>
    </source>
</evidence>
<proteinExistence type="inferred from homology"/>
<feature type="active site" evidence="9">
    <location>
        <position position="277"/>
    </location>
</feature>
<dbReference type="GO" id="GO:0003677">
    <property type="term" value="F:DNA binding"/>
    <property type="evidence" value="ECO:0007669"/>
    <property type="project" value="UniProtKB-UniRule"/>
</dbReference>
<dbReference type="EMBL" id="CAADFV010000021">
    <property type="protein sequence ID" value="VFK54396.1"/>
    <property type="molecule type" value="Genomic_DNA"/>
</dbReference>
<accession>A0A450ZKS6</accession>
<dbReference type="GO" id="GO:0005737">
    <property type="term" value="C:cytoplasm"/>
    <property type="evidence" value="ECO:0007669"/>
    <property type="project" value="UniProtKB-SubCell"/>
</dbReference>
<feature type="domain" description="Core-binding (CB)" evidence="11">
    <location>
        <begin position="11"/>
        <end position="97"/>
    </location>
</feature>
<feature type="active site" description="O-(3'-phospho-DNA)-tyrosine intermediate" evidence="9">
    <location>
        <position position="286"/>
    </location>
</feature>
<evidence type="ECO:0000259" key="10">
    <source>
        <dbReference type="PROSITE" id="PS51898"/>
    </source>
</evidence>
<organism evidence="13">
    <name type="scientific">Candidatus Kentrum sp. TUN</name>
    <dbReference type="NCBI Taxonomy" id="2126343"/>
    <lineage>
        <taxon>Bacteria</taxon>
        <taxon>Pseudomonadati</taxon>
        <taxon>Pseudomonadota</taxon>
        <taxon>Gammaproteobacteria</taxon>
        <taxon>Candidatus Kentrum</taxon>
    </lineage>
</organism>
<dbReference type="GO" id="GO:0051301">
    <property type="term" value="P:cell division"/>
    <property type="evidence" value="ECO:0007669"/>
    <property type="project" value="UniProtKB-KW"/>
</dbReference>
<dbReference type="CDD" id="cd00798">
    <property type="entry name" value="INT_XerDC_C"/>
    <property type="match status" value="1"/>
</dbReference>
<dbReference type="InterPro" id="IPR002104">
    <property type="entry name" value="Integrase_catalytic"/>
</dbReference>
<dbReference type="InterPro" id="IPR044068">
    <property type="entry name" value="CB"/>
</dbReference>
<evidence type="ECO:0000313" key="14">
    <source>
        <dbReference type="EMBL" id="VFK55480.1"/>
    </source>
</evidence>
<feature type="active site" evidence="9">
    <location>
        <position position="251"/>
    </location>
</feature>
<dbReference type="InterPro" id="IPR010998">
    <property type="entry name" value="Integrase_recombinase_N"/>
</dbReference>
<dbReference type="GO" id="GO:0006313">
    <property type="term" value="P:DNA transposition"/>
    <property type="evidence" value="ECO:0007669"/>
    <property type="project" value="UniProtKB-UniRule"/>
</dbReference>
<evidence type="ECO:0000313" key="12">
    <source>
        <dbReference type="EMBL" id="VFK53415.1"/>
    </source>
</evidence>
<evidence type="ECO:0000256" key="4">
    <source>
        <dbReference type="ARBA" id="ARBA00022829"/>
    </source>
</evidence>
<feature type="active site" evidence="9">
    <location>
        <position position="182"/>
    </location>
</feature>
<evidence type="ECO:0000259" key="11">
    <source>
        <dbReference type="PROSITE" id="PS51900"/>
    </source>
</evidence>
<dbReference type="InterPro" id="IPR013762">
    <property type="entry name" value="Integrase-like_cat_sf"/>
</dbReference>
<dbReference type="GO" id="GO:0009037">
    <property type="term" value="F:tyrosine-based site-specific recombinase activity"/>
    <property type="evidence" value="ECO:0007669"/>
    <property type="project" value="UniProtKB-UniRule"/>
</dbReference>
<keyword evidence="8 9" id="KW-0131">Cell cycle</keyword>
<dbReference type="EMBL" id="CAADFY010000020">
    <property type="protein sequence ID" value="VFK53415.1"/>
    <property type="molecule type" value="Genomic_DNA"/>
</dbReference>
<dbReference type="PROSITE" id="PS51900">
    <property type="entry name" value="CB"/>
    <property type="match status" value="1"/>
</dbReference>
<evidence type="ECO:0000256" key="2">
    <source>
        <dbReference type="ARBA" id="ARBA00022490"/>
    </source>
</evidence>
<keyword evidence="7 9" id="KW-0233">DNA recombination</keyword>
<dbReference type="HAMAP" id="MF_01808">
    <property type="entry name" value="Recomb_XerC_XerD"/>
    <property type="match status" value="1"/>
</dbReference>
<dbReference type="NCBIfam" id="NF001399">
    <property type="entry name" value="PRK00283.1"/>
    <property type="match status" value="1"/>
</dbReference>
<comment type="function">
    <text evidence="9">Site-specific tyrosine recombinase, which acts by catalyzing the cutting and rejoining of the recombining DNA molecules. The XerC-XerD complex is essential to convert dimers of the bacterial chromosome into monomers to permit their segregation at cell division. It also contributes to the segregational stability of plasmids.</text>
</comment>
<comment type="subcellular location">
    <subcellularLocation>
        <location evidence="1 9">Cytoplasm</location>
    </subcellularLocation>
</comment>